<feature type="transmembrane region" description="Helical" evidence="1">
    <location>
        <begin position="38"/>
        <end position="56"/>
    </location>
</feature>
<dbReference type="Proteomes" id="UP000824220">
    <property type="component" value="Unassembled WGS sequence"/>
</dbReference>
<evidence type="ECO:0000313" key="2">
    <source>
        <dbReference type="EMBL" id="HJA05497.1"/>
    </source>
</evidence>
<proteinExistence type="predicted"/>
<reference evidence="2" key="1">
    <citation type="journal article" date="2021" name="PeerJ">
        <title>Extensive microbial diversity within the chicken gut microbiome revealed by metagenomics and culture.</title>
        <authorList>
            <person name="Gilroy R."/>
            <person name="Ravi A."/>
            <person name="Getino M."/>
            <person name="Pursley I."/>
            <person name="Horton D.L."/>
            <person name="Alikhan N.F."/>
            <person name="Baker D."/>
            <person name="Gharbi K."/>
            <person name="Hall N."/>
            <person name="Watson M."/>
            <person name="Adriaenssens E.M."/>
            <person name="Foster-Nyarko E."/>
            <person name="Jarju S."/>
            <person name="Secka A."/>
            <person name="Antonio M."/>
            <person name="Oren A."/>
            <person name="Chaudhuri R.R."/>
            <person name="La Ragione R."/>
            <person name="Hildebrand F."/>
            <person name="Pallen M.J."/>
        </authorList>
    </citation>
    <scope>NUCLEOTIDE SEQUENCE</scope>
    <source>
        <strain evidence="2">ChiHjej8B7-3636</strain>
    </source>
</reference>
<reference evidence="2" key="2">
    <citation type="submission" date="2021-04" db="EMBL/GenBank/DDBJ databases">
        <authorList>
            <person name="Gilroy R."/>
        </authorList>
    </citation>
    <scope>NUCLEOTIDE SEQUENCE</scope>
    <source>
        <strain evidence="2">ChiHjej8B7-3636</strain>
    </source>
</reference>
<protein>
    <submittedName>
        <fullName evidence="2">Thioredoxin domain-containing protein</fullName>
    </submittedName>
</protein>
<name>A0A9D2H6D2_9MICO</name>
<evidence type="ECO:0000256" key="1">
    <source>
        <dbReference type="SAM" id="Phobius"/>
    </source>
</evidence>
<organism evidence="2 3">
    <name type="scientific">Candidatus Microbacterium stercoravium</name>
    <dbReference type="NCBI Taxonomy" id="2838697"/>
    <lineage>
        <taxon>Bacteria</taxon>
        <taxon>Bacillati</taxon>
        <taxon>Actinomycetota</taxon>
        <taxon>Actinomycetes</taxon>
        <taxon>Micrococcales</taxon>
        <taxon>Microbacteriaceae</taxon>
        <taxon>Microbacterium</taxon>
    </lineage>
</organism>
<dbReference type="Gene3D" id="3.40.30.10">
    <property type="entry name" value="Glutaredoxin"/>
    <property type="match status" value="1"/>
</dbReference>
<dbReference type="SUPFAM" id="SSF52833">
    <property type="entry name" value="Thioredoxin-like"/>
    <property type="match status" value="1"/>
</dbReference>
<dbReference type="InterPro" id="IPR036249">
    <property type="entry name" value="Thioredoxin-like_sf"/>
</dbReference>
<gene>
    <name evidence="2" type="ORF">H9800_11650</name>
</gene>
<accession>A0A9D2H6D2</accession>
<keyword evidence="1" id="KW-0812">Transmembrane</keyword>
<dbReference type="EMBL" id="DXAM01000155">
    <property type="protein sequence ID" value="HJA05497.1"/>
    <property type="molecule type" value="Genomic_DNA"/>
</dbReference>
<sequence>MSTEEPKTDDASVSRDDVRAKAKKVNARIRGRKIAKRIVITVVIVAAVAAAAWWVWRTVAPELERDVVTPQNVTNDGIDVLGLLPEDERPATVDDPIELEIYMDYMSPDAGDIGTELLPQIYDLLDEGVVTLDVHPVSLLAGQSNGTQYSTRAAGAVMCVVSGAPEAFRDVNQVLLTEQPQLSTEGYTDEELAQIAADAGAEGVNSCIMERKYASWVSDATDRAADGALLGTEGVQLGEALVLVDGELYDGSLADAGEFTQFLLTLQSEEYFGGKTEEESQ</sequence>
<evidence type="ECO:0000313" key="3">
    <source>
        <dbReference type="Proteomes" id="UP000824220"/>
    </source>
</evidence>
<comment type="caution">
    <text evidence="2">The sequence shown here is derived from an EMBL/GenBank/DDBJ whole genome shotgun (WGS) entry which is preliminary data.</text>
</comment>
<keyword evidence="1" id="KW-1133">Transmembrane helix</keyword>
<dbReference type="AlphaFoldDB" id="A0A9D2H6D2"/>
<keyword evidence="1" id="KW-0472">Membrane</keyword>